<dbReference type="AlphaFoldDB" id="A0A1V3W8E8"/>
<dbReference type="EMBL" id="MVBM01000021">
    <property type="protein sequence ID" value="OOK63269.1"/>
    <property type="molecule type" value="Genomic_DNA"/>
</dbReference>
<evidence type="ECO:0000313" key="3">
    <source>
        <dbReference type="EMBL" id="OOK63269.1"/>
    </source>
</evidence>
<evidence type="ECO:0000313" key="4">
    <source>
        <dbReference type="Proteomes" id="UP000189229"/>
    </source>
</evidence>
<feature type="compositionally biased region" description="Basic and acidic residues" evidence="1">
    <location>
        <begin position="13"/>
        <end position="22"/>
    </location>
</feature>
<dbReference type="GO" id="GO:0000166">
    <property type="term" value="F:nucleotide binding"/>
    <property type="evidence" value="ECO:0007669"/>
    <property type="project" value="InterPro"/>
</dbReference>
<dbReference type="InterPro" id="IPR000683">
    <property type="entry name" value="Gfo/Idh/MocA-like_OxRdtase_N"/>
</dbReference>
<organism evidence="3 4">
    <name type="scientific">Mycobacterium kansasii</name>
    <dbReference type="NCBI Taxonomy" id="1768"/>
    <lineage>
        <taxon>Bacteria</taxon>
        <taxon>Bacillati</taxon>
        <taxon>Actinomycetota</taxon>
        <taxon>Actinomycetes</taxon>
        <taxon>Mycobacteriales</taxon>
        <taxon>Mycobacteriaceae</taxon>
        <taxon>Mycobacterium</taxon>
    </lineage>
</organism>
<accession>A0A1V3W8E8</accession>
<dbReference type="Proteomes" id="UP000189229">
    <property type="component" value="Unassembled WGS sequence"/>
</dbReference>
<dbReference type="SUPFAM" id="SSF51735">
    <property type="entry name" value="NAD(P)-binding Rossmann-fold domains"/>
    <property type="match status" value="1"/>
</dbReference>
<gene>
    <name evidence="3" type="ORF">BZL30_9530</name>
</gene>
<evidence type="ECO:0000259" key="2">
    <source>
        <dbReference type="Pfam" id="PF01408"/>
    </source>
</evidence>
<dbReference type="Pfam" id="PF01408">
    <property type="entry name" value="GFO_IDH_MocA"/>
    <property type="match status" value="1"/>
</dbReference>
<feature type="non-terminal residue" evidence="3">
    <location>
        <position position="223"/>
    </location>
</feature>
<comment type="caution">
    <text evidence="3">The sequence shown here is derived from an EMBL/GenBank/DDBJ whole genome shotgun (WGS) entry which is preliminary data.</text>
</comment>
<reference evidence="3 4" key="1">
    <citation type="submission" date="2017-02" db="EMBL/GenBank/DDBJ databases">
        <title>Complete genome sequences of Mycobacterium kansasii strains isolated from rhesus macaques.</title>
        <authorList>
            <person name="Panda A."/>
            <person name="Nagaraj S."/>
            <person name="Zhao X."/>
            <person name="Tettelin H."/>
            <person name="Detolla L.J."/>
        </authorList>
    </citation>
    <scope>NUCLEOTIDE SEQUENCE [LARGE SCALE GENOMIC DNA]</scope>
    <source>
        <strain evidence="3 4">11-3813</strain>
    </source>
</reference>
<name>A0A1V3W8E8_MYCKA</name>
<proteinExistence type="predicted"/>
<protein>
    <submittedName>
        <fullName evidence="3">Oxidoreductase, NAD-binding Rossmann fold family protein</fullName>
    </submittedName>
</protein>
<sequence>MPERELAAGPTERPPRCCERDTGSSVRSNYGACYVPSLQELTDSFELVGILAAGSERSARLAARRHVPLLTSAAEVPEGARAAIVALPPPTAGMVTAQLLRRGVHVLMEHPVRADLLRELRQEALSAKVIHAVNCHFGELAQRARSSANAVGAVRRARRRTPPSLPRPIGICHVRSAGSGVGLTAGSALEREVAPSATPEHPFTSFRGVIADVPVRVQCSHDV</sequence>
<feature type="region of interest" description="Disordered" evidence="1">
    <location>
        <begin position="1"/>
        <end position="25"/>
    </location>
</feature>
<evidence type="ECO:0000256" key="1">
    <source>
        <dbReference type="SAM" id="MobiDB-lite"/>
    </source>
</evidence>
<dbReference type="InterPro" id="IPR036291">
    <property type="entry name" value="NAD(P)-bd_dom_sf"/>
</dbReference>
<feature type="domain" description="Gfo/Idh/MocA-like oxidoreductase N-terminal" evidence="2">
    <location>
        <begin position="30"/>
        <end position="133"/>
    </location>
</feature>
<dbReference type="Gene3D" id="3.40.50.720">
    <property type="entry name" value="NAD(P)-binding Rossmann-like Domain"/>
    <property type="match status" value="1"/>
</dbReference>